<dbReference type="GeneID" id="24922678"/>
<evidence type="ECO:0000256" key="2">
    <source>
        <dbReference type="ARBA" id="ARBA00022679"/>
    </source>
</evidence>
<dbReference type="RefSeq" id="XP_012897097.1">
    <property type="nucleotide sequence ID" value="XM_013041643.1"/>
</dbReference>
<evidence type="ECO:0000256" key="1">
    <source>
        <dbReference type="ARBA" id="ARBA00022676"/>
    </source>
</evidence>
<dbReference type="GO" id="GO:0016757">
    <property type="term" value="F:glycosyltransferase activity"/>
    <property type="evidence" value="ECO:0007669"/>
    <property type="project" value="UniProtKB-KW"/>
</dbReference>
<dbReference type="PANTHER" id="PTHR20961">
    <property type="entry name" value="GLYCOSYLTRANSFERASE"/>
    <property type="match status" value="1"/>
</dbReference>
<gene>
    <name evidence="8" type="ORF">GSBLH_T00006554001</name>
</gene>
<evidence type="ECO:0000313" key="8">
    <source>
        <dbReference type="EMBL" id="CBK23049.2"/>
    </source>
</evidence>
<accession>D8M4R0</accession>
<dbReference type="InParanoid" id="D8M4R0"/>
<name>D8M4R0_BLAHO</name>
<keyword evidence="6" id="KW-0472">Membrane</keyword>
<dbReference type="EMBL" id="FN668654">
    <property type="protein sequence ID" value="CBK23049.2"/>
    <property type="molecule type" value="Genomic_DNA"/>
</dbReference>
<dbReference type="Pfam" id="PF04577">
    <property type="entry name" value="Glyco_transf_61"/>
    <property type="match status" value="1"/>
</dbReference>
<dbReference type="Proteomes" id="UP000008312">
    <property type="component" value="Unassembled WGS sequence"/>
</dbReference>
<keyword evidence="1" id="KW-0328">Glycosyltransferase</keyword>
<evidence type="ECO:0000256" key="5">
    <source>
        <dbReference type="SAM" id="MobiDB-lite"/>
    </source>
</evidence>
<sequence length="766" mass="87421">MPVNRRDAGYWWVALFLLSLFTIRTGFWILEQSGGSWDVDEVDELNSDESVTVMDEVSSPLEEEKVETADVEFEPKEIISTQGPETTNRPFRRPRLGIRRIQREKEYLQKVKEEKKGKSEDNSTRWSAINEVVDGSVDTSSSRISFCKDDWYSQFLFYREFLGNLSVLDVSSLRDYHLSEQGISICDSHPHYGVVSNVCLIPYGNQLTLYGENADEEIRKGEQTSPHHDFYSPPSPLRRRFLPCGCSAPSTTSKIPPFLARTVLPTFIISSREPAKWSGWFSTPSSSRGSHPYNLSHAQIDHVLISHQPSCDPSKWPCFLEYVYLDLFSKARRPVLHISKDDKFLKKGRLWCAPFLAVFRNWDSRGGGNFFPEPLGVDLIRAAAYRRAGVSLPRRLSHDRLELVQIRRQNKRRILNEDALLAQVQGNFSKKISSRMEILEEKTAEEQVKLFSGVDILVSAHGAGLSNVIFMVPNSYVIELMPPYWDWACYRRLSENTDMQYSMIRSYGKKGPECDKHATSRLCREKGIRDRDFNADIDEVVDTVKGAIGKVFRKKLFTFLLEMSDAQTEAEQTNAGYKAVMEKSKYAVLDLLKQLESLMKQLEDSKREIPVLQQAVEEAKRKRESVEAEAEIELEKLFPGKRIFIASDTPEKISSHFSNTFLRSYKLSDNSFTILDYPLNSTRSEKVSDSKSEAIELASNSEVPPQAISTGEDDSLSQSVEKKAIDAIRRLFAEALHSQAPLSDSNILRLHSPFSTSEISFYRHRT</sequence>
<feature type="transmembrane region" description="Helical" evidence="6">
    <location>
        <begin position="9"/>
        <end position="30"/>
    </location>
</feature>
<dbReference type="AlphaFoldDB" id="D8M4R0"/>
<evidence type="ECO:0000256" key="6">
    <source>
        <dbReference type="SAM" id="Phobius"/>
    </source>
</evidence>
<feature type="compositionally biased region" description="Polar residues" evidence="5">
    <location>
        <begin position="698"/>
        <end position="709"/>
    </location>
</feature>
<evidence type="ECO:0000259" key="7">
    <source>
        <dbReference type="Pfam" id="PF04577"/>
    </source>
</evidence>
<organism evidence="8">
    <name type="scientific">Blastocystis hominis</name>
    <dbReference type="NCBI Taxonomy" id="12968"/>
    <lineage>
        <taxon>Eukaryota</taxon>
        <taxon>Sar</taxon>
        <taxon>Stramenopiles</taxon>
        <taxon>Bigyra</taxon>
        <taxon>Opalozoa</taxon>
        <taxon>Opalinata</taxon>
        <taxon>Blastocystidae</taxon>
        <taxon>Blastocystis</taxon>
    </lineage>
</organism>
<evidence type="ECO:0000313" key="9">
    <source>
        <dbReference type="Proteomes" id="UP000008312"/>
    </source>
</evidence>
<feature type="coiled-coil region" evidence="4">
    <location>
        <begin position="588"/>
        <end position="636"/>
    </location>
</feature>
<dbReference type="OrthoDB" id="1892506at2759"/>
<proteinExistence type="predicted"/>
<evidence type="ECO:0000256" key="3">
    <source>
        <dbReference type="ARBA" id="ARBA00023180"/>
    </source>
</evidence>
<dbReference type="InterPro" id="IPR049625">
    <property type="entry name" value="Glyco_transf_61_cat"/>
</dbReference>
<keyword evidence="4" id="KW-0175">Coiled coil</keyword>
<evidence type="ECO:0000256" key="4">
    <source>
        <dbReference type="SAM" id="Coils"/>
    </source>
</evidence>
<keyword evidence="2" id="KW-0808">Transferase</keyword>
<keyword evidence="3" id="KW-0325">Glycoprotein</keyword>
<dbReference type="InterPro" id="IPR007657">
    <property type="entry name" value="Glycosyltransferase_61"/>
</dbReference>
<feature type="region of interest" description="Disordered" evidence="5">
    <location>
        <begin position="697"/>
        <end position="716"/>
    </location>
</feature>
<keyword evidence="6" id="KW-1133">Transmembrane helix</keyword>
<protein>
    <recommendedName>
        <fullName evidence="7">Glycosyltransferase 61 catalytic domain-containing protein</fullName>
    </recommendedName>
</protein>
<reference evidence="8" key="1">
    <citation type="submission" date="2010-02" db="EMBL/GenBank/DDBJ databases">
        <title>Sequencing and annotation of the Blastocystis hominis genome.</title>
        <authorList>
            <person name="Wincker P."/>
        </authorList>
    </citation>
    <scope>NUCLEOTIDE SEQUENCE</scope>
    <source>
        <strain evidence="8">Singapore isolate B</strain>
    </source>
</reference>
<keyword evidence="9" id="KW-1185">Reference proteome</keyword>
<feature type="domain" description="Glycosyltransferase 61 catalytic" evidence="7">
    <location>
        <begin position="393"/>
        <end position="478"/>
    </location>
</feature>
<keyword evidence="6" id="KW-0812">Transmembrane</keyword>